<gene>
    <name evidence="2" type="ORF">llap_20272</name>
</gene>
<feature type="compositionally biased region" description="Basic and acidic residues" evidence="1">
    <location>
        <begin position="191"/>
        <end position="205"/>
    </location>
</feature>
<proteinExistence type="predicted"/>
<dbReference type="GO" id="GO:0005813">
    <property type="term" value="C:centrosome"/>
    <property type="evidence" value="ECO:0007669"/>
    <property type="project" value="TreeGrafter"/>
</dbReference>
<feature type="region of interest" description="Disordered" evidence="1">
    <location>
        <begin position="173"/>
        <end position="205"/>
    </location>
</feature>
<feature type="compositionally biased region" description="Polar residues" evidence="1">
    <location>
        <begin position="315"/>
        <end position="325"/>
    </location>
</feature>
<evidence type="ECO:0000313" key="2">
    <source>
        <dbReference type="EMBL" id="PKU29424.1"/>
    </source>
</evidence>
<dbReference type="GO" id="GO:0005829">
    <property type="term" value="C:cytosol"/>
    <property type="evidence" value="ECO:0007669"/>
    <property type="project" value="TreeGrafter"/>
</dbReference>
<name>A0A2I0T6J6_LIMLA</name>
<dbReference type="GO" id="GO:0016020">
    <property type="term" value="C:membrane"/>
    <property type="evidence" value="ECO:0007669"/>
    <property type="project" value="TreeGrafter"/>
</dbReference>
<feature type="compositionally biased region" description="Low complexity" evidence="1">
    <location>
        <begin position="274"/>
        <end position="296"/>
    </location>
</feature>
<dbReference type="GO" id="GO:0006511">
    <property type="term" value="P:ubiquitin-dependent protein catabolic process"/>
    <property type="evidence" value="ECO:0007669"/>
    <property type="project" value="TreeGrafter"/>
</dbReference>
<dbReference type="GO" id="GO:0005654">
    <property type="term" value="C:nucleoplasm"/>
    <property type="evidence" value="ECO:0007669"/>
    <property type="project" value="TreeGrafter"/>
</dbReference>
<reference evidence="3" key="2">
    <citation type="submission" date="2017-12" db="EMBL/GenBank/DDBJ databases">
        <title>Genome sequence of the Bar-tailed Godwit (Limosa lapponica baueri).</title>
        <authorList>
            <person name="Lima N.C.B."/>
            <person name="Parody-Merino A.M."/>
            <person name="Battley P.F."/>
            <person name="Fidler A.E."/>
            <person name="Prosdocimi F."/>
        </authorList>
    </citation>
    <scope>NUCLEOTIDE SEQUENCE [LARGE SCALE GENOMIC DNA]</scope>
</reference>
<feature type="region of interest" description="Disordered" evidence="1">
    <location>
        <begin position="274"/>
        <end position="346"/>
    </location>
</feature>
<protein>
    <submittedName>
        <fullName evidence="2">E3 ubiquitin-protein ligase ubr4</fullName>
    </submittedName>
</protein>
<reference evidence="3" key="1">
    <citation type="submission" date="2017-11" db="EMBL/GenBank/DDBJ databases">
        <authorList>
            <person name="Lima N.C."/>
            <person name="Parody-Merino A.M."/>
            <person name="Battley P.F."/>
            <person name="Fidler A.E."/>
            <person name="Prosdocimi F."/>
        </authorList>
    </citation>
    <scope>NUCLEOTIDE SEQUENCE [LARGE SCALE GENOMIC DNA]</scope>
</reference>
<dbReference type="EMBL" id="KZ517155">
    <property type="protein sequence ID" value="PKU29424.1"/>
    <property type="molecule type" value="Genomic_DNA"/>
</dbReference>
<sequence>MLTYGNYQLTLRLSLATRTSSQVNFPIDFFEHNQQLTDVEFGGNDLLQVYNAQQIKHRLNSTGMYVANTKPGGFTIEVTNNNSTMVMTGMRIQIGTQAIERAPSYLEIFGRTMQLNMTRARWFDFPFTREEALQADKKLTIFSLTHVEATVNALVDIIHGYCTCELDWDKDDDDDDDAEDKLQSSGIANGEHIRQESQEQSEVDHGDFEMVSESMVLETSENVNNGNPSPLEALLAGAEGFPPMLDIPPDADDETMVELAIALSLQQDQQGSSSSALGLQSLGLSGQAPSSSSLDAGTLSDTTASAPASDDEGSTAATDGSTLRTSPADHGGSVGSESGGSAVDSVAGEHSGEYLLLPQWLYTCFLL</sequence>
<keyword evidence="3" id="KW-1185">Reference proteome</keyword>
<dbReference type="GO" id="GO:0004842">
    <property type="term" value="F:ubiquitin-protein transferase activity"/>
    <property type="evidence" value="ECO:0007669"/>
    <property type="project" value="TreeGrafter"/>
</dbReference>
<dbReference type="Proteomes" id="UP000233556">
    <property type="component" value="Unassembled WGS sequence"/>
</dbReference>
<accession>A0A2I0T6J6</accession>
<dbReference type="PANTHER" id="PTHR21725">
    <property type="entry name" value="E3 UBIQUITIN-PROTEIN LIGASE UBR4"/>
    <property type="match status" value="1"/>
</dbReference>
<evidence type="ECO:0000313" key="3">
    <source>
        <dbReference type="Proteomes" id="UP000233556"/>
    </source>
</evidence>
<organism evidence="2 3">
    <name type="scientific">Limosa lapponica baueri</name>
    <dbReference type="NCBI Taxonomy" id="1758121"/>
    <lineage>
        <taxon>Eukaryota</taxon>
        <taxon>Metazoa</taxon>
        <taxon>Chordata</taxon>
        <taxon>Craniata</taxon>
        <taxon>Vertebrata</taxon>
        <taxon>Euteleostomi</taxon>
        <taxon>Archelosauria</taxon>
        <taxon>Archosauria</taxon>
        <taxon>Dinosauria</taxon>
        <taxon>Saurischia</taxon>
        <taxon>Theropoda</taxon>
        <taxon>Coelurosauria</taxon>
        <taxon>Aves</taxon>
        <taxon>Neognathae</taxon>
        <taxon>Neoaves</taxon>
        <taxon>Charadriiformes</taxon>
        <taxon>Scolopacidae</taxon>
        <taxon>Limosa</taxon>
    </lineage>
</organism>
<evidence type="ECO:0000256" key="1">
    <source>
        <dbReference type="SAM" id="MobiDB-lite"/>
    </source>
</evidence>
<dbReference type="InterPro" id="IPR045189">
    <property type="entry name" value="UBR4-like"/>
</dbReference>
<dbReference type="PANTHER" id="PTHR21725:SF1">
    <property type="entry name" value="E3 UBIQUITIN-PROTEIN LIGASE UBR4"/>
    <property type="match status" value="1"/>
</dbReference>
<dbReference type="AlphaFoldDB" id="A0A2I0T6J6"/>
<dbReference type="OrthoDB" id="30336at2759"/>